<evidence type="ECO:0000313" key="6">
    <source>
        <dbReference type="Proteomes" id="UP000005426"/>
    </source>
</evidence>
<dbReference type="eggNOG" id="ENOG502T75Z">
    <property type="taxonomic scope" value="Eukaryota"/>
</dbReference>
<name>G9PB35_HYPAI</name>
<evidence type="ECO:0000256" key="4">
    <source>
        <dbReference type="SAM" id="SignalP"/>
    </source>
</evidence>
<dbReference type="CDD" id="cd23508">
    <property type="entry name" value="hydrophobin_II"/>
    <property type="match status" value="1"/>
</dbReference>
<keyword evidence="6" id="KW-1185">Reference proteome</keyword>
<evidence type="ECO:0000313" key="5">
    <source>
        <dbReference type="EMBL" id="EHK40216.1"/>
    </source>
</evidence>
<dbReference type="KEGG" id="tatv:25784463"/>
<evidence type="ECO:0000256" key="2">
    <source>
        <dbReference type="ARBA" id="ARBA00009576"/>
    </source>
</evidence>
<proteinExistence type="inferred from homology"/>
<accession>G9PB35</accession>
<dbReference type="HOGENOM" id="CLU_141181_2_2_1"/>
<dbReference type="Proteomes" id="UP000005426">
    <property type="component" value="Unassembled WGS sequence"/>
</dbReference>
<evidence type="ECO:0000256" key="1">
    <source>
        <dbReference type="ARBA" id="ARBA00004196"/>
    </source>
</evidence>
<dbReference type="Gene3D" id="3.20.120.10">
    <property type="entry name" value="Hydrophobin"/>
    <property type="match status" value="1"/>
</dbReference>
<gene>
    <name evidence="5" type="ORF">TRIATDRAFT_42766</name>
</gene>
<comment type="caution">
    <text evidence="5">The sequence shown here is derived from an EMBL/GenBank/DDBJ whole genome shotgun (WGS) entry which is preliminary data.</text>
</comment>
<protein>
    <submittedName>
        <fullName evidence="5">Hydrophobin</fullName>
    </submittedName>
</protein>
<keyword evidence="3" id="KW-1015">Disulfide bond</keyword>
<feature type="signal peptide" evidence="4">
    <location>
        <begin position="1"/>
        <end position="15"/>
    </location>
</feature>
<organism evidence="5 6">
    <name type="scientific">Hypocrea atroviridis (strain ATCC 20476 / IMI 206040)</name>
    <name type="common">Trichoderma atroviride</name>
    <dbReference type="NCBI Taxonomy" id="452589"/>
    <lineage>
        <taxon>Eukaryota</taxon>
        <taxon>Fungi</taxon>
        <taxon>Dikarya</taxon>
        <taxon>Ascomycota</taxon>
        <taxon>Pezizomycotina</taxon>
        <taxon>Sordariomycetes</taxon>
        <taxon>Hypocreomycetidae</taxon>
        <taxon>Hypocreales</taxon>
        <taxon>Hypocreaceae</taxon>
        <taxon>Trichoderma</taxon>
    </lineage>
</organism>
<reference evidence="5 6" key="1">
    <citation type="journal article" date="2011" name="Genome Biol.">
        <title>Comparative genome sequence analysis underscores mycoparasitism as the ancestral life style of Trichoderma.</title>
        <authorList>
            <person name="Kubicek C.P."/>
            <person name="Herrera-Estrella A."/>
            <person name="Seidl-Seiboth V."/>
            <person name="Martinez D.A."/>
            <person name="Druzhinina I.S."/>
            <person name="Thon M."/>
            <person name="Zeilinger S."/>
            <person name="Casas-Flores S."/>
            <person name="Horwitz B.A."/>
            <person name="Mukherjee P.K."/>
            <person name="Mukherjee M."/>
            <person name="Kredics L."/>
            <person name="Alcaraz L.D."/>
            <person name="Aerts A."/>
            <person name="Antal Z."/>
            <person name="Atanasova L."/>
            <person name="Cervantes-Badillo M.G."/>
            <person name="Challacombe J."/>
            <person name="Chertkov O."/>
            <person name="McCluskey K."/>
            <person name="Coulpier F."/>
            <person name="Deshpande N."/>
            <person name="von Doehren H."/>
            <person name="Ebbole D.J."/>
            <person name="Esquivel-Naranjo E.U."/>
            <person name="Fekete E."/>
            <person name="Flipphi M."/>
            <person name="Glaser F."/>
            <person name="Gomez-Rodriguez E.Y."/>
            <person name="Gruber S."/>
            <person name="Han C."/>
            <person name="Henrissat B."/>
            <person name="Hermosa R."/>
            <person name="Hernandez-Onate M."/>
            <person name="Karaffa L."/>
            <person name="Kosti I."/>
            <person name="Le Crom S."/>
            <person name="Lindquist E."/>
            <person name="Lucas S."/>
            <person name="Luebeck M."/>
            <person name="Luebeck P.S."/>
            <person name="Margeot A."/>
            <person name="Metz B."/>
            <person name="Misra M."/>
            <person name="Nevalainen H."/>
            <person name="Omann M."/>
            <person name="Packer N."/>
            <person name="Perrone G."/>
            <person name="Uresti-Rivera E.E."/>
            <person name="Salamov A."/>
            <person name="Schmoll M."/>
            <person name="Seiboth B."/>
            <person name="Shapiro H."/>
            <person name="Sukno S."/>
            <person name="Tamayo-Ramos J.A."/>
            <person name="Tisch D."/>
            <person name="Wiest A."/>
            <person name="Wilkinson H.H."/>
            <person name="Zhang M."/>
            <person name="Coutinho P.M."/>
            <person name="Kenerley C.M."/>
            <person name="Monte E."/>
            <person name="Baker S.E."/>
            <person name="Grigoriev I.V."/>
        </authorList>
    </citation>
    <scope>NUCLEOTIDE SEQUENCE [LARGE SCALE GENOMIC DNA]</scope>
    <source>
        <strain evidence="6">ATCC 20476 / IMI 206040</strain>
    </source>
</reference>
<dbReference type="Pfam" id="PF06766">
    <property type="entry name" value="Hydrophobin_2"/>
    <property type="match status" value="1"/>
</dbReference>
<sequence length="88" mass="8834">MQFSIVAIFATGAFAAICPTGLYSNPLCCGSGILGVVFLDCEAPKAQVSDSMSFQNACAAVGLQPLCCAAPTVSIPKSISDISLGGLC</sequence>
<keyword evidence="4" id="KW-0732">Signal</keyword>
<feature type="chain" id="PRO_5012723057" evidence="4">
    <location>
        <begin position="16"/>
        <end position="88"/>
    </location>
</feature>
<dbReference type="InterPro" id="IPR036686">
    <property type="entry name" value="Class_II_Hydrophobin_sf"/>
</dbReference>
<dbReference type="OrthoDB" id="4500971at2759"/>
<dbReference type="GeneID" id="25784463"/>
<dbReference type="EMBL" id="ABDG02000028">
    <property type="protein sequence ID" value="EHK40216.1"/>
    <property type="molecule type" value="Genomic_DNA"/>
</dbReference>
<dbReference type="GO" id="GO:0005576">
    <property type="term" value="C:extracellular region"/>
    <property type="evidence" value="ECO:0007669"/>
    <property type="project" value="InterPro"/>
</dbReference>
<dbReference type="SMR" id="G9PB35"/>
<dbReference type="RefSeq" id="XP_013938377.2">
    <property type="nucleotide sequence ID" value="XM_014082902.2"/>
</dbReference>
<dbReference type="AlphaFoldDB" id="G9PB35"/>
<dbReference type="InterPro" id="IPR010636">
    <property type="entry name" value="Class_II_hydrophobin"/>
</dbReference>
<evidence type="ECO:0000256" key="3">
    <source>
        <dbReference type="ARBA" id="ARBA00023157"/>
    </source>
</evidence>
<dbReference type="SUPFAM" id="SSF101751">
    <property type="entry name" value="Hydrophobin II, HfbII"/>
    <property type="match status" value="1"/>
</dbReference>
<comment type="subcellular location">
    <subcellularLocation>
        <location evidence="1">Cell envelope</location>
    </subcellularLocation>
</comment>
<comment type="similarity">
    <text evidence="2">Belongs to the cerato-ulmin hydrophobin family.</text>
</comment>